<dbReference type="GO" id="GO:0005230">
    <property type="term" value="F:extracellular ligand-gated monoatomic ion channel activity"/>
    <property type="evidence" value="ECO:0007669"/>
    <property type="project" value="InterPro"/>
</dbReference>
<dbReference type="WBParaSite" id="ALUE_0000918901-mRNA-1">
    <property type="protein sequence ID" value="ALUE_0000918901-mRNA-1"/>
    <property type="gene ID" value="ALUE_0000918901"/>
</dbReference>
<dbReference type="Proteomes" id="UP000036681">
    <property type="component" value="Unplaced"/>
</dbReference>
<evidence type="ECO:0000313" key="1">
    <source>
        <dbReference type="Proteomes" id="UP000036681"/>
    </source>
</evidence>
<dbReference type="GO" id="GO:0016020">
    <property type="term" value="C:membrane"/>
    <property type="evidence" value="ECO:0007669"/>
    <property type="project" value="InterPro"/>
</dbReference>
<dbReference type="InterPro" id="IPR036734">
    <property type="entry name" value="Neur_chan_lig-bd_sf"/>
</dbReference>
<evidence type="ECO:0000313" key="2">
    <source>
        <dbReference type="WBParaSite" id="ALUE_0000918901-mRNA-1"/>
    </source>
</evidence>
<name>A0A0M3HZM8_ASCLU</name>
<dbReference type="Gene3D" id="2.70.170.10">
    <property type="entry name" value="Neurotransmitter-gated ion-channel ligand-binding domain"/>
    <property type="match status" value="1"/>
</dbReference>
<accession>A0A0M3HZM8</accession>
<proteinExistence type="predicted"/>
<sequence length="103" mass="11791">MFAESEEPISVAVGLRLQRMNLVSDTNSLHVDAFLTREWSDSRLKFEQSDPCRQAINGAKLKVRIMIACEECFEKSELQLELEETMDFGTETLLHFQGAHCHC</sequence>
<protein>
    <submittedName>
        <fullName evidence="2">Neur_chan_LBD domain-containing protein</fullName>
    </submittedName>
</protein>
<dbReference type="AlphaFoldDB" id="A0A0M3HZM8"/>
<reference evidence="2" key="1">
    <citation type="submission" date="2017-02" db="UniProtKB">
        <authorList>
            <consortium name="WormBaseParasite"/>
        </authorList>
    </citation>
    <scope>IDENTIFICATION</scope>
</reference>
<keyword evidence="1" id="KW-1185">Reference proteome</keyword>
<organism evidence="1 2">
    <name type="scientific">Ascaris lumbricoides</name>
    <name type="common">Giant roundworm</name>
    <dbReference type="NCBI Taxonomy" id="6252"/>
    <lineage>
        <taxon>Eukaryota</taxon>
        <taxon>Metazoa</taxon>
        <taxon>Ecdysozoa</taxon>
        <taxon>Nematoda</taxon>
        <taxon>Chromadorea</taxon>
        <taxon>Rhabditida</taxon>
        <taxon>Spirurina</taxon>
        <taxon>Ascaridomorpha</taxon>
        <taxon>Ascaridoidea</taxon>
        <taxon>Ascarididae</taxon>
        <taxon>Ascaris</taxon>
    </lineage>
</organism>